<organism evidence="6">
    <name type="scientific">Hexamita inflata</name>
    <dbReference type="NCBI Taxonomy" id="28002"/>
    <lineage>
        <taxon>Eukaryota</taxon>
        <taxon>Metamonada</taxon>
        <taxon>Diplomonadida</taxon>
        <taxon>Hexamitidae</taxon>
        <taxon>Hexamitinae</taxon>
        <taxon>Hexamita</taxon>
    </lineage>
</organism>
<accession>A0AA86PP28</accession>
<comment type="subcellular location">
    <subcellularLocation>
        <location evidence="1">Membrane</location>
        <topology evidence="1">Multi-pass membrane protein</topology>
    </subcellularLocation>
</comment>
<dbReference type="InterPro" id="IPR006603">
    <property type="entry name" value="PQ-loop_rpt"/>
</dbReference>
<keyword evidence="3 5" id="KW-1133">Transmembrane helix</keyword>
<reference evidence="7 8" key="2">
    <citation type="submission" date="2024-07" db="EMBL/GenBank/DDBJ databases">
        <authorList>
            <person name="Akdeniz Z."/>
        </authorList>
    </citation>
    <scope>NUCLEOTIDE SEQUENCE [LARGE SCALE GENOMIC DNA]</scope>
</reference>
<dbReference type="Pfam" id="PF04193">
    <property type="entry name" value="PQ-loop"/>
    <property type="match status" value="2"/>
</dbReference>
<dbReference type="AlphaFoldDB" id="A0AA86PP28"/>
<keyword evidence="4 5" id="KW-0472">Membrane</keyword>
<evidence type="ECO:0000256" key="1">
    <source>
        <dbReference type="ARBA" id="ARBA00004141"/>
    </source>
</evidence>
<protein>
    <submittedName>
        <fullName evidence="6">Seven transmembrane protein 1</fullName>
    </submittedName>
    <submittedName>
        <fullName evidence="7">Seven_transmembrane protein 1</fullName>
    </submittedName>
</protein>
<reference evidence="6" key="1">
    <citation type="submission" date="2023-06" db="EMBL/GenBank/DDBJ databases">
        <authorList>
            <person name="Kurt Z."/>
        </authorList>
    </citation>
    <scope>NUCLEOTIDE SEQUENCE</scope>
</reference>
<dbReference type="EMBL" id="CAXDID020000258">
    <property type="protein sequence ID" value="CAL6066075.1"/>
    <property type="molecule type" value="Genomic_DNA"/>
</dbReference>
<dbReference type="GO" id="GO:0016020">
    <property type="term" value="C:membrane"/>
    <property type="evidence" value="ECO:0007669"/>
    <property type="project" value="UniProtKB-SubCell"/>
</dbReference>
<dbReference type="InterPro" id="IPR051415">
    <property type="entry name" value="LAAT-1"/>
</dbReference>
<dbReference type="SMART" id="SM00679">
    <property type="entry name" value="CTNS"/>
    <property type="match status" value="2"/>
</dbReference>
<sequence>MVCYCDEPYNKFVASVFRDCITGTGQTVSYIFGWISLCCWLTFYYPQLRINFLLQRSEAVSALYLVCNLGGDFFFLISCFLLNQQFTQKVMSSVFFTIDAVINIQSAYFRNCRKKSKSQPKSTKFTISEILVYILIAAIVACNVVWKGVFGQYQLEHDLLSYQKCPVVVQLNPKTARYIIGSIAAYLTIPLYVCSAPSQIVKNFKRKAVHGLSLGMFAITITANTTQITQYVTFSQDKAYLVQQTPYLLGCILLIFTECTVFAQYIIYTRRNKLLEEAQCQGKIAADTVEIAQEAETVDQTNNEQE</sequence>
<evidence type="ECO:0000313" key="8">
    <source>
        <dbReference type="Proteomes" id="UP001642409"/>
    </source>
</evidence>
<evidence type="ECO:0000256" key="5">
    <source>
        <dbReference type="SAM" id="Phobius"/>
    </source>
</evidence>
<dbReference type="Gene3D" id="1.20.1280.290">
    <property type="match status" value="2"/>
</dbReference>
<feature type="transmembrane region" description="Helical" evidence="5">
    <location>
        <begin position="62"/>
        <end position="84"/>
    </location>
</feature>
<evidence type="ECO:0000256" key="3">
    <source>
        <dbReference type="ARBA" id="ARBA00022989"/>
    </source>
</evidence>
<feature type="transmembrane region" description="Helical" evidence="5">
    <location>
        <begin position="247"/>
        <end position="268"/>
    </location>
</feature>
<keyword evidence="2 5" id="KW-0812">Transmembrane</keyword>
<feature type="transmembrane region" description="Helical" evidence="5">
    <location>
        <begin position="208"/>
        <end position="227"/>
    </location>
</feature>
<dbReference type="EMBL" id="CATOUU010000698">
    <property type="protein sequence ID" value="CAI9942188.1"/>
    <property type="molecule type" value="Genomic_DNA"/>
</dbReference>
<evidence type="ECO:0000313" key="7">
    <source>
        <dbReference type="EMBL" id="CAL6066075.1"/>
    </source>
</evidence>
<feature type="transmembrane region" description="Helical" evidence="5">
    <location>
        <begin position="130"/>
        <end position="155"/>
    </location>
</feature>
<name>A0AA86PP28_9EUKA</name>
<gene>
    <name evidence="6" type="ORF">HINF_LOCUS29833</name>
    <name evidence="7" type="ORF">HINF_LOCUS52147</name>
</gene>
<proteinExistence type="predicted"/>
<keyword evidence="8" id="KW-1185">Reference proteome</keyword>
<dbReference type="PANTHER" id="PTHR16201:SF34">
    <property type="entry name" value="LYSOSOMAL AMINO ACID TRANSPORTER 1"/>
    <property type="match status" value="1"/>
</dbReference>
<dbReference type="Proteomes" id="UP001642409">
    <property type="component" value="Unassembled WGS sequence"/>
</dbReference>
<evidence type="ECO:0000313" key="6">
    <source>
        <dbReference type="EMBL" id="CAI9942188.1"/>
    </source>
</evidence>
<comment type="caution">
    <text evidence="6">The sequence shown here is derived from an EMBL/GenBank/DDBJ whole genome shotgun (WGS) entry which is preliminary data.</text>
</comment>
<dbReference type="PANTHER" id="PTHR16201">
    <property type="entry name" value="SEVEN TRANSMEMBRANE PROTEIN 1-RELATED"/>
    <property type="match status" value="1"/>
</dbReference>
<feature type="transmembrane region" description="Helical" evidence="5">
    <location>
        <begin position="31"/>
        <end position="50"/>
    </location>
</feature>
<feature type="transmembrane region" description="Helical" evidence="5">
    <location>
        <begin position="175"/>
        <end position="196"/>
    </location>
</feature>
<evidence type="ECO:0000256" key="2">
    <source>
        <dbReference type="ARBA" id="ARBA00022692"/>
    </source>
</evidence>
<evidence type="ECO:0000256" key="4">
    <source>
        <dbReference type="ARBA" id="ARBA00023136"/>
    </source>
</evidence>
<dbReference type="GO" id="GO:0015174">
    <property type="term" value="F:basic amino acid transmembrane transporter activity"/>
    <property type="evidence" value="ECO:0007669"/>
    <property type="project" value="TreeGrafter"/>
</dbReference>